<dbReference type="PATRIC" id="fig|745776.4.peg.2034"/>
<reference evidence="1 2" key="1">
    <citation type="journal article" date="2012" name="PLoS ONE">
        <title>Genome sequence and transcriptome analysis of the radioresistant bacterium Deinococcus gobiensis: insights into the extreme environmental adaptations.</title>
        <authorList>
            <person name="Yuan M."/>
            <person name="Chen M."/>
            <person name="Zhang W."/>
            <person name="Lu W."/>
            <person name="Wang J."/>
            <person name="Yang M."/>
            <person name="Zhao P."/>
            <person name="Tang R."/>
            <person name="Li X."/>
            <person name="Hao Y."/>
            <person name="Zhou Z."/>
            <person name="Zhan Y."/>
            <person name="Yu H."/>
            <person name="Teng C."/>
            <person name="Yan Y."/>
            <person name="Ping S."/>
            <person name="Wang Y."/>
            <person name="Lin M."/>
        </authorList>
    </citation>
    <scope>NUCLEOTIDE SEQUENCE [LARGE SCALE GENOMIC DNA]</scope>
    <source>
        <strain evidence="1 2">I-0</strain>
    </source>
</reference>
<accession>H8GXQ7</accession>
<proteinExistence type="predicted"/>
<organism evidence="1 2">
    <name type="scientific">Deinococcus gobiensis (strain DSM 21396 / JCM 16679 / CGMCC 1.7299 / I-0)</name>
    <dbReference type="NCBI Taxonomy" id="745776"/>
    <lineage>
        <taxon>Bacteria</taxon>
        <taxon>Thermotogati</taxon>
        <taxon>Deinococcota</taxon>
        <taxon>Deinococci</taxon>
        <taxon>Deinococcales</taxon>
        <taxon>Deinococcaceae</taxon>
        <taxon>Deinococcus</taxon>
    </lineage>
</organism>
<evidence type="ECO:0000313" key="1">
    <source>
        <dbReference type="EMBL" id="AFD25909.1"/>
    </source>
</evidence>
<dbReference type="Gene3D" id="1.10.260.40">
    <property type="entry name" value="lambda repressor-like DNA-binding domains"/>
    <property type="match status" value="1"/>
</dbReference>
<dbReference type="InterPro" id="IPR010982">
    <property type="entry name" value="Lambda_DNA-bd_dom_sf"/>
</dbReference>
<evidence type="ECO:0000313" key="2">
    <source>
        <dbReference type="Proteomes" id="UP000007575"/>
    </source>
</evidence>
<dbReference type="KEGG" id="dgo:DGo_CA1982"/>
<dbReference type="EMBL" id="CP002191">
    <property type="protein sequence ID" value="AFD25909.1"/>
    <property type="molecule type" value="Genomic_DNA"/>
</dbReference>
<dbReference type="AlphaFoldDB" id="H8GXQ7"/>
<dbReference type="CDD" id="cd00093">
    <property type="entry name" value="HTH_XRE"/>
    <property type="match status" value="1"/>
</dbReference>
<gene>
    <name evidence="1" type="ordered locus">DGo_CA1982</name>
</gene>
<sequence>MRRAGKTQAEFATFKGASRQAVNPYFTGKKALLTDTALELFEFLGVRVKLEPIEP</sequence>
<dbReference type="HOGENOM" id="CLU_3024617_0_0_0"/>
<protein>
    <recommendedName>
        <fullName evidence="3">HTH cro/C1-type domain-containing protein</fullName>
    </recommendedName>
</protein>
<name>H8GXQ7_DEIGI</name>
<dbReference type="Proteomes" id="UP000007575">
    <property type="component" value="Chromosome"/>
</dbReference>
<keyword evidence="2" id="KW-1185">Reference proteome</keyword>
<dbReference type="InterPro" id="IPR001387">
    <property type="entry name" value="Cro/C1-type_HTH"/>
</dbReference>
<dbReference type="SUPFAM" id="SSF47413">
    <property type="entry name" value="lambda repressor-like DNA-binding domains"/>
    <property type="match status" value="1"/>
</dbReference>
<evidence type="ECO:0008006" key="3">
    <source>
        <dbReference type="Google" id="ProtNLM"/>
    </source>
</evidence>
<dbReference type="GO" id="GO:0003677">
    <property type="term" value="F:DNA binding"/>
    <property type="evidence" value="ECO:0007669"/>
    <property type="project" value="InterPro"/>
</dbReference>